<feature type="transmembrane region" description="Helical" evidence="7">
    <location>
        <begin position="191"/>
        <end position="216"/>
    </location>
</feature>
<dbReference type="InterPro" id="IPR005344">
    <property type="entry name" value="TMEM33/Pom33"/>
</dbReference>
<dbReference type="GO" id="GO:0071786">
    <property type="term" value="P:endoplasmic reticulum tubular network organization"/>
    <property type="evidence" value="ECO:0007669"/>
    <property type="project" value="TreeGrafter"/>
</dbReference>
<dbReference type="InterPro" id="IPR051645">
    <property type="entry name" value="PER33/POM33_regulator"/>
</dbReference>
<organism evidence="8 9">
    <name type="scientific">Exophiala viscosa</name>
    <dbReference type="NCBI Taxonomy" id="2486360"/>
    <lineage>
        <taxon>Eukaryota</taxon>
        <taxon>Fungi</taxon>
        <taxon>Dikarya</taxon>
        <taxon>Ascomycota</taxon>
        <taxon>Pezizomycotina</taxon>
        <taxon>Eurotiomycetes</taxon>
        <taxon>Chaetothyriomycetidae</taxon>
        <taxon>Chaetothyriales</taxon>
        <taxon>Herpotrichiellaceae</taxon>
        <taxon>Exophiala</taxon>
    </lineage>
</organism>
<sequence length="286" mass="31620">MAPPPPATAPLTERLTRLATTLQFAWFLGHFTLLLSVFRYGLSYFTFHYNSKWAAFTYRLAFVSAVATYGIVVFKAYRARVRPGANPGSVALLLLSDENVQYLLISLVWLYSRQVPLALLPFTVYSVFHVATYTRTNIIPTISPPQTAPGSTPASPGGAKSQSPLANSIGRFVKEYYDTSMMLVAGLEIALWFRLLLSAVTFSKGSWVLLGIYTVFLRARFHQSQFVQGAFTQGSAHVDQQVQNPNVPPAVRQGWDTVKGLGRQTVDATDVRKYMGGGQTAQKKPQ</sequence>
<feature type="transmembrane region" description="Helical" evidence="7">
    <location>
        <begin position="24"/>
        <end position="47"/>
    </location>
</feature>
<accession>A0AAN6DX29</accession>
<dbReference type="PANTHER" id="PTHR12703">
    <property type="entry name" value="TRANSMEMBRANE PROTEIN 33"/>
    <property type="match status" value="1"/>
</dbReference>
<evidence type="ECO:0000256" key="2">
    <source>
        <dbReference type="ARBA" id="ARBA00007322"/>
    </source>
</evidence>
<evidence type="ECO:0000256" key="1">
    <source>
        <dbReference type="ARBA" id="ARBA00004141"/>
    </source>
</evidence>
<keyword evidence="3 7" id="KW-0812">Transmembrane</keyword>
<gene>
    <name evidence="8" type="ORF">EDD36DRAFT_464991</name>
</gene>
<keyword evidence="5 7" id="KW-0472">Membrane</keyword>
<dbReference type="PANTHER" id="PTHR12703:SF4">
    <property type="entry name" value="TRANSMEMBRANE PROTEIN 33"/>
    <property type="match status" value="1"/>
</dbReference>
<evidence type="ECO:0000256" key="7">
    <source>
        <dbReference type="SAM" id="Phobius"/>
    </source>
</evidence>
<dbReference type="AlphaFoldDB" id="A0AAN6DX29"/>
<reference evidence="8" key="1">
    <citation type="journal article" date="2022" name="bioRxiv">
        <title>Deciphering the potential niche of two novel black yeast fungi from a biological soil crust based on their genomes, phenotypes, and melanin regulation.</title>
        <authorList>
            <consortium name="DOE Joint Genome Institute"/>
            <person name="Carr E.C."/>
            <person name="Barton Q."/>
            <person name="Grambo S."/>
            <person name="Sullivan M."/>
            <person name="Renfro C.M."/>
            <person name="Kuo A."/>
            <person name="Pangilinan J."/>
            <person name="Lipzen A."/>
            <person name="Keymanesh K."/>
            <person name="Savage E."/>
            <person name="Barry K."/>
            <person name="Grigoriev I.V."/>
            <person name="Riekhof W.R."/>
            <person name="Harris S.S."/>
        </authorList>
    </citation>
    <scope>NUCLEOTIDE SEQUENCE</scope>
    <source>
        <strain evidence="8">JF 03-4F</strain>
    </source>
</reference>
<evidence type="ECO:0000256" key="3">
    <source>
        <dbReference type="ARBA" id="ARBA00022692"/>
    </source>
</evidence>
<evidence type="ECO:0000256" key="4">
    <source>
        <dbReference type="ARBA" id="ARBA00022989"/>
    </source>
</evidence>
<comment type="caution">
    <text evidence="8">The sequence shown here is derived from an EMBL/GenBank/DDBJ whole genome shotgun (WGS) entry which is preliminary data.</text>
</comment>
<dbReference type="EMBL" id="MU404354">
    <property type="protein sequence ID" value="KAI1612842.1"/>
    <property type="molecule type" value="Genomic_DNA"/>
</dbReference>
<feature type="compositionally biased region" description="Polar residues" evidence="6">
    <location>
        <begin position="148"/>
        <end position="163"/>
    </location>
</feature>
<evidence type="ECO:0000313" key="9">
    <source>
        <dbReference type="Proteomes" id="UP001203852"/>
    </source>
</evidence>
<keyword evidence="4 7" id="KW-1133">Transmembrane helix</keyword>
<evidence type="ECO:0000256" key="5">
    <source>
        <dbReference type="ARBA" id="ARBA00023136"/>
    </source>
</evidence>
<dbReference type="Proteomes" id="UP001203852">
    <property type="component" value="Unassembled WGS sequence"/>
</dbReference>
<comment type="subcellular location">
    <subcellularLocation>
        <location evidence="1">Membrane</location>
        <topology evidence="1">Multi-pass membrane protein</topology>
    </subcellularLocation>
</comment>
<proteinExistence type="inferred from homology"/>
<dbReference type="GO" id="GO:0016020">
    <property type="term" value="C:membrane"/>
    <property type="evidence" value="ECO:0007669"/>
    <property type="project" value="UniProtKB-SubCell"/>
</dbReference>
<name>A0AAN6DX29_9EURO</name>
<protein>
    <recommendedName>
        <fullName evidence="10">Endoplasmic reticulum protein</fullName>
    </recommendedName>
</protein>
<dbReference type="Pfam" id="PF03661">
    <property type="entry name" value="TMEM33_Pom33"/>
    <property type="match status" value="1"/>
</dbReference>
<dbReference type="GO" id="GO:0005783">
    <property type="term" value="C:endoplasmic reticulum"/>
    <property type="evidence" value="ECO:0007669"/>
    <property type="project" value="TreeGrafter"/>
</dbReference>
<dbReference type="GO" id="GO:0061024">
    <property type="term" value="P:membrane organization"/>
    <property type="evidence" value="ECO:0007669"/>
    <property type="project" value="TreeGrafter"/>
</dbReference>
<evidence type="ECO:0000256" key="6">
    <source>
        <dbReference type="SAM" id="MobiDB-lite"/>
    </source>
</evidence>
<feature type="transmembrane region" description="Helical" evidence="7">
    <location>
        <begin position="53"/>
        <end position="77"/>
    </location>
</feature>
<feature type="region of interest" description="Disordered" evidence="6">
    <location>
        <begin position="144"/>
        <end position="163"/>
    </location>
</feature>
<evidence type="ECO:0000313" key="8">
    <source>
        <dbReference type="EMBL" id="KAI1612842.1"/>
    </source>
</evidence>
<comment type="similarity">
    <text evidence="2">Belongs to the PER33/POM33 family.</text>
</comment>
<keyword evidence="9" id="KW-1185">Reference proteome</keyword>
<evidence type="ECO:0008006" key="10">
    <source>
        <dbReference type="Google" id="ProtNLM"/>
    </source>
</evidence>